<dbReference type="AlphaFoldDB" id="A0A850QNC5"/>
<evidence type="ECO:0000313" key="4">
    <source>
        <dbReference type="Proteomes" id="UP000588051"/>
    </source>
</evidence>
<organism evidence="3 4">
    <name type="scientific">Undibacterium oligocarboniphilum</name>
    <dbReference type="NCBI Taxonomy" id="666702"/>
    <lineage>
        <taxon>Bacteria</taxon>
        <taxon>Pseudomonadati</taxon>
        <taxon>Pseudomonadota</taxon>
        <taxon>Betaproteobacteria</taxon>
        <taxon>Burkholderiales</taxon>
        <taxon>Oxalobacteraceae</taxon>
        <taxon>Undibacterium</taxon>
    </lineage>
</organism>
<feature type="signal peptide" evidence="1">
    <location>
        <begin position="1"/>
        <end position="28"/>
    </location>
</feature>
<dbReference type="EMBL" id="JABXYJ010000003">
    <property type="protein sequence ID" value="NVO77576.1"/>
    <property type="molecule type" value="Genomic_DNA"/>
</dbReference>
<evidence type="ECO:0000313" key="3">
    <source>
        <dbReference type="EMBL" id="NVO77576.1"/>
    </source>
</evidence>
<dbReference type="InterPro" id="IPR014861">
    <property type="entry name" value="CNP1-like_dom"/>
</dbReference>
<dbReference type="Proteomes" id="UP000588051">
    <property type="component" value="Unassembled WGS sequence"/>
</dbReference>
<dbReference type="RefSeq" id="WP_176802831.1">
    <property type="nucleotide sequence ID" value="NZ_JABXYJ010000003.1"/>
</dbReference>
<feature type="chain" id="PRO_5032892965" evidence="1">
    <location>
        <begin position="29"/>
        <end position="180"/>
    </location>
</feature>
<name>A0A850QNC5_9BURK</name>
<proteinExistence type="predicted"/>
<reference evidence="3 4" key="1">
    <citation type="submission" date="2020-06" db="EMBL/GenBank/DDBJ databases">
        <authorList>
            <person name="Qiu C."/>
            <person name="Liu Z."/>
        </authorList>
    </citation>
    <scope>NUCLEOTIDE SEQUENCE [LARGE SCALE GENOMIC DNA]</scope>
    <source>
        <strain evidence="3 4">EM 1</strain>
    </source>
</reference>
<evidence type="ECO:0000256" key="1">
    <source>
        <dbReference type="SAM" id="SignalP"/>
    </source>
</evidence>
<sequence length="180" mass="20084">MPDLTIRHIRALAAIPLLMLLHLPLTSAAGQQTKPPEDDEASKEWLETALQLPAAPIANNLITFYNSDSQSFAVDRLSLSVAKDGTIRYTLIATSSSGVKNISYEAIRCETYEKKLYAFGRPDGTWSTSRRQIWDRISNTGANKQHHVLFSEYFCDGTTVAGKAPELLDRLQGKRIPYSR</sequence>
<dbReference type="Pfam" id="PF08750">
    <property type="entry name" value="CNP1"/>
    <property type="match status" value="1"/>
</dbReference>
<feature type="domain" description="CNP1-like uncharacterised" evidence="2">
    <location>
        <begin position="41"/>
        <end position="172"/>
    </location>
</feature>
<gene>
    <name evidence="3" type="ORF">HV832_07000</name>
</gene>
<protein>
    <submittedName>
        <fullName evidence="3">CNP1-like family protein</fullName>
    </submittedName>
</protein>
<evidence type="ECO:0000259" key="2">
    <source>
        <dbReference type="Pfam" id="PF08750"/>
    </source>
</evidence>
<keyword evidence="4" id="KW-1185">Reference proteome</keyword>
<accession>A0A850QNC5</accession>
<keyword evidence="1" id="KW-0732">Signal</keyword>
<comment type="caution">
    <text evidence="3">The sequence shown here is derived from an EMBL/GenBank/DDBJ whole genome shotgun (WGS) entry which is preliminary data.</text>
</comment>